<keyword evidence="2" id="KW-1185">Reference proteome</keyword>
<evidence type="ECO:0000313" key="2">
    <source>
        <dbReference type="Proteomes" id="UP000756387"/>
    </source>
</evidence>
<name>A0ABR9RRD1_9ACTN</name>
<dbReference type="Proteomes" id="UP000756387">
    <property type="component" value="Unassembled WGS sequence"/>
</dbReference>
<reference evidence="1 2" key="1">
    <citation type="submission" date="2020-10" db="EMBL/GenBank/DDBJ databases">
        <title>Nocardioides sp. isolated from sludge.</title>
        <authorList>
            <person name="Zhang X."/>
        </authorList>
    </citation>
    <scope>NUCLEOTIDE SEQUENCE [LARGE SCALE GENOMIC DNA]</scope>
    <source>
        <strain evidence="1 2">Y6</strain>
    </source>
</reference>
<comment type="caution">
    <text evidence="1">The sequence shown here is derived from an EMBL/GenBank/DDBJ whole genome shotgun (WGS) entry which is preliminary data.</text>
</comment>
<organism evidence="1 2">
    <name type="scientific">Nocardioides malaquae</name>
    <dbReference type="NCBI Taxonomy" id="2773426"/>
    <lineage>
        <taxon>Bacteria</taxon>
        <taxon>Bacillati</taxon>
        <taxon>Actinomycetota</taxon>
        <taxon>Actinomycetes</taxon>
        <taxon>Propionibacteriales</taxon>
        <taxon>Nocardioidaceae</taxon>
        <taxon>Nocardioides</taxon>
    </lineage>
</organism>
<evidence type="ECO:0000313" key="1">
    <source>
        <dbReference type="EMBL" id="MBE7324093.1"/>
    </source>
</evidence>
<dbReference type="RefSeq" id="WP_193637431.1">
    <property type="nucleotide sequence ID" value="NZ_JADCSA010000004.1"/>
</dbReference>
<dbReference type="EMBL" id="JADCSA010000004">
    <property type="protein sequence ID" value="MBE7324093.1"/>
    <property type="molecule type" value="Genomic_DNA"/>
</dbReference>
<protein>
    <recommendedName>
        <fullName evidence="3">Type II toxin-antitoxin system RelE/ParE family toxin</fullName>
    </recommendedName>
</protein>
<proteinExistence type="predicted"/>
<evidence type="ECO:0008006" key="3">
    <source>
        <dbReference type="Google" id="ProtNLM"/>
    </source>
</evidence>
<gene>
    <name evidence="1" type="ORF">IEQ44_05465</name>
</gene>
<accession>A0ABR9RRD1</accession>
<sequence length="119" mass="13297">MQIFAIRLPDGACPAVEWLTGLNTRQQAGIAARFRVLAEQGWLRSPEAFKKLDEADPRKGVPRVDEIKHVSLNLRVYVVDFSPGDRQLFVTHGTLKPKKNQVAKEVARARAIYKEGTGS</sequence>